<accession>A0A915KJ65</accession>
<protein>
    <submittedName>
        <fullName evidence="2">Uncharacterized protein</fullName>
    </submittedName>
</protein>
<proteinExistence type="predicted"/>
<dbReference type="Proteomes" id="UP000887565">
    <property type="component" value="Unplaced"/>
</dbReference>
<keyword evidence="1" id="KW-1185">Reference proteome</keyword>
<evidence type="ECO:0000313" key="1">
    <source>
        <dbReference type="Proteomes" id="UP000887565"/>
    </source>
</evidence>
<evidence type="ECO:0000313" key="2">
    <source>
        <dbReference type="WBParaSite" id="nRc.2.0.1.t37919-RA"/>
    </source>
</evidence>
<reference evidence="2" key="1">
    <citation type="submission" date="2022-11" db="UniProtKB">
        <authorList>
            <consortium name="WormBaseParasite"/>
        </authorList>
    </citation>
    <scope>IDENTIFICATION</scope>
</reference>
<dbReference type="WBParaSite" id="nRc.2.0.1.t37919-RA">
    <property type="protein sequence ID" value="nRc.2.0.1.t37919-RA"/>
    <property type="gene ID" value="nRc.2.0.1.g37919"/>
</dbReference>
<dbReference type="AlphaFoldDB" id="A0A915KJ65"/>
<organism evidence="1 2">
    <name type="scientific">Romanomermis culicivorax</name>
    <name type="common">Nematode worm</name>
    <dbReference type="NCBI Taxonomy" id="13658"/>
    <lineage>
        <taxon>Eukaryota</taxon>
        <taxon>Metazoa</taxon>
        <taxon>Ecdysozoa</taxon>
        <taxon>Nematoda</taxon>
        <taxon>Enoplea</taxon>
        <taxon>Dorylaimia</taxon>
        <taxon>Mermithida</taxon>
        <taxon>Mermithoidea</taxon>
        <taxon>Mermithidae</taxon>
        <taxon>Romanomermis</taxon>
    </lineage>
</organism>
<name>A0A915KJ65_ROMCU</name>
<sequence length="102" mass="11729">MIISSFFINQFMNIRHMIQMKESSKRLFYAFLSGQWYNIFDGSHPANSLIDIQSQNECSSSNDTKWSCNSGNTGNELSRFQGFHCGCYGIDCQKSTIHCRTH</sequence>